<dbReference type="OrthoDB" id="9799173at2"/>
<proteinExistence type="predicted"/>
<gene>
    <name evidence="2" type="ORF">DS742_19125</name>
</gene>
<evidence type="ECO:0000313" key="3">
    <source>
        <dbReference type="Proteomes" id="UP000260680"/>
    </source>
</evidence>
<dbReference type="EMBL" id="QOHO01000064">
    <property type="protein sequence ID" value="RFZ77305.1"/>
    <property type="molecule type" value="Genomic_DNA"/>
</dbReference>
<reference evidence="2 3" key="1">
    <citation type="submission" date="2018-07" db="EMBL/GenBank/DDBJ databases">
        <title>New species, Clostridium PI-S10-A1B.</title>
        <authorList>
            <person name="Krishna G."/>
            <person name="Summeta K."/>
            <person name="Shikha S."/>
            <person name="Prabhu P.B."/>
            <person name="Suresh K."/>
        </authorList>
    </citation>
    <scope>NUCLEOTIDE SEQUENCE [LARGE SCALE GENOMIC DNA]</scope>
    <source>
        <strain evidence="2 3">PI-S10-A1B</strain>
    </source>
</reference>
<accession>A0A3E2N8G8</accession>
<dbReference type="Pfam" id="PF13274">
    <property type="entry name" value="SocA_Panacea"/>
    <property type="match status" value="1"/>
</dbReference>
<evidence type="ECO:0000313" key="2">
    <source>
        <dbReference type="EMBL" id="RFZ77305.1"/>
    </source>
</evidence>
<evidence type="ECO:0000259" key="1">
    <source>
        <dbReference type="Pfam" id="PF13274"/>
    </source>
</evidence>
<organism evidence="2 3">
    <name type="scientific">Lacrimispora amygdalina</name>
    <dbReference type="NCBI Taxonomy" id="253257"/>
    <lineage>
        <taxon>Bacteria</taxon>
        <taxon>Bacillati</taxon>
        <taxon>Bacillota</taxon>
        <taxon>Clostridia</taxon>
        <taxon>Lachnospirales</taxon>
        <taxon>Lachnospiraceae</taxon>
        <taxon>Lacrimispora</taxon>
    </lineage>
</organism>
<dbReference type="RefSeq" id="WP_117418574.1">
    <property type="nucleotide sequence ID" value="NZ_QOHO01000064.1"/>
</dbReference>
<dbReference type="AlphaFoldDB" id="A0A3E2N8G8"/>
<dbReference type="Proteomes" id="UP000260680">
    <property type="component" value="Unassembled WGS sequence"/>
</dbReference>
<dbReference type="InterPro" id="IPR025272">
    <property type="entry name" value="SocA_Panacea"/>
</dbReference>
<sequence length="144" mass="16482">MLYNASDIAQYIITKCCILSKPISNLKLQKMLYFIWVDYYKKTSSPLFLDDICAWQLGPVVPDVYYDYCSYGGRSICNIYETSIRENDASIIDEFINDYVDVPASVLVNKTHKPGTAWDIIFNHGLGNRDTIPFSLIKEKECIG</sequence>
<name>A0A3E2N8G8_9FIRM</name>
<comment type="caution">
    <text evidence="2">The sequence shown here is derived from an EMBL/GenBank/DDBJ whole genome shotgun (WGS) entry which is preliminary data.</text>
</comment>
<feature type="domain" description="Antitoxin SocA-like Panacea" evidence="1">
    <location>
        <begin position="28"/>
        <end position="118"/>
    </location>
</feature>
<protein>
    <submittedName>
        <fullName evidence="2">DUF4065 domain-containing protein</fullName>
    </submittedName>
</protein>